<sequence>MTYLVGECMNNNDVPEITLFEKCLLAFWVIAGFAWFLTSIKPTVENDVASLTTGMISNPFYFFKILVVDVLIPKEILQWRVEAIYLDYVEDVSFTCFIITSGLGVGLVFTKMTKTERIHLALASVCGVSAIAGLISYAHLLEMLPQHFLISLLAIFAMLPATVCFGLIPVFLAHKVGLLKADDYNEVIRYVKLTIAPGDGSTNNKT</sequence>
<gene>
    <name evidence="2" type="ORF">H735_08765</name>
</gene>
<dbReference type="AlphaFoldDB" id="A0A0C1ZIH3"/>
<accession>A0A0C1ZIH3</accession>
<evidence type="ECO:0000313" key="2">
    <source>
        <dbReference type="EMBL" id="KIF53031.1"/>
    </source>
</evidence>
<dbReference type="EMBL" id="JPRD01000015">
    <property type="protein sequence ID" value="KIF53031.1"/>
    <property type="molecule type" value="Genomic_DNA"/>
</dbReference>
<proteinExistence type="predicted"/>
<dbReference type="Proteomes" id="UP000031586">
    <property type="component" value="Unassembled WGS sequence"/>
</dbReference>
<name>A0A0C1ZIH3_9VIBR</name>
<feature type="transmembrane region" description="Helical" evidence="1">
    <location>
        <begin position="49"/>
        <end position="72"/>
    </location>
</feature>
<evidence type="ECO:0000313" key="3">
    <source>
        <dbReference type="Proteomes" id="UP000031586"/>
    </source>
</evidence>
<comment type="caution">
    <text evidence="2">The sequence shown here is derived from an EMBL/GenBank/DDBJ whole genome shotgun (WGS) entry which is preliminary data.</text>
</comment>
<dbReference type="PATRIC" id="fig|1229493.5.peg.840"/>
<feature type="transmembrane region" description="Helical" evidence="1">
    <location>
        <begin position="19"/>
        <end position="37"/>
    </location>
</feature>
<keyword evidence="1" id="KW-1133">Transmembrane helix</keyword>
<protein>
    <submittedName>
        <fullName evidence="2">Uncharacterized protein</fullName>
    </submittedName>
</protein>
<feature type="transmembrane region" description="Helical" evidence="1">
    <location>
        <begin position="121"/>
        <end position="141"/>
    </location>
</feature>
<feature type="transmembrane region" description="Helical" evidence="1">
    <location>
        <begin position="92"/>
        <end position="109"/>
    </location>
</feature>
<reference evidence="2 3" key="1">
    <citation type="submission" date="2014-07" db="EMBL/GenBank/DDBJ databases">
        <title>Unique and conserved regions in Vibrio harveyi and related species in comparison with the shrimp pathogen Vibrio harveyi CAIM 1792.</title>
        <authorList>
            <person name="Espinoza-Valles I."/>
            <person name="Vora G."/>
            <person name="Leekitcharoenphon P."/>
            <person name="Ussery D."/>
            <person name="Hoj L."/>
            <person name="Gomez-Gil B."/>
        </authorList>
    </citation>
    <scope>NUCLEOTIDE SEQUENCE [LARGE SCALE GENOMIC DNA]</scope>
    <source>
        <strain evidence="3">CAIM 1854 / LMG 25443</strain>
    </source>
</reference>
<organism evidence="2 3">
    <name type="scientific">Vibrio owensii CAIM 1854 = LMG 25443</name>
    <dbReference type="NCBI Taxonomy" id="1229493"/>
    <lineage>
        <taxon>Bacteria</taxon>
        <taxon>Pseudomonadati</taxon>
        <taxon>Pseudomonadota</taxon>
        <taxon>Gammaproteobacteria</taxon>
        <taxon>Vibrionales</taxon>
        <taxon>Vibrionaceae</taxon>
        <taxon>Vibrio</taxon>
    </lineage>
</organism>
<keyword evidence="1" id="KW-0812">Transmembrane</keyword>
<evidence type="ECO:0000256" key="1">
    <source>
        <dbReference type="SAM" id="Phobius"/>
    </source>
</evidence>
<keyword evidence="1" id="KW-0472">Membrane</keyword>
<feature type="transmembrane region" description="Helical" evidence="1">
    <location>
        <begin position="147"/>
        <end position="172"/>
    </location>
</feature>